<accession>A0ACC2KNL4</accession>
<reference evidence="1 2" key="1">
    <citation type="journal article" date="2022" name="Hortic Res">
        <title>A haplotype resolved chromosomal level avocado genome allows analysis of novel avocado genes.</title>
        <authorList>
            <person name="Nath O."/>
            <person name="Fletcher S.J."/>
            <person name="Hayward A."/>
            <person name="Shaw L.M."/>
            <person name="Masouleh A.K."/>
            <person name="Furtado A."/>
            <person name="Henry R.J."/>
            <person name="Mitter N."/>
        </authorList>
    </citation>
    <scope>NUCLEOTIDE SEQUENCE [LARGE SCALE GENOMIC DNA]</scope>
    <source>
        <strain evidence="2">cv. Hass</strain>
    </source>
</reference>
<comment type="caution">
    <text evidence="1">The sequence shown here is derived from an EMBL/GenBank/DDBJ whole genome shotgun (WGS) entry which is preliminary data.</text>
</comment>
<name>A0ACC2KNL4_PERAE</name>
<gene>
    <name evidence="1" type="ORF">MRB53_031303</name>
</gene>
<evidence type="ECO:0000313" key="1">
    <source>
        <dbReference type="EMBL" id="KAJ8622774.1"/>
    </source>
</evidence>
<protein>
    <submittedName>
        <fullName evidence="1">Uncharacterized protein</fullName>
    </submittedName>
</protein>
<proteinExistence type="predicted"/>
<keyword evidence="2" id="KW-1185">Reference proteome</keyword>
<dbReference type="EMBL" id="CM056818">
    <property type="protein sequence ID" value="KAJ8622774.1"/>
    <property type="molecule type" value="Genomic_DNA"/>
</dbReference>
<dbReference type="Proteomes" id="UP001234297">
    <property type="component" value="Chromosome 10"/>
</dbReference>
<organism evidence="1 2">
    <name type="scientific">Persea americana</name>
    <name type="common">Avocado</name>
    <dbReference type="NCBI Taxonomy" id="3435"/>
    <lineage>
        <taxon>Eukaryota</taxon>
        <taxon>Viridiplantae</taxon>
        <taxon>Streptophyta</taxon>
        <taxon>Embryophyta</taxon>
        <taxon>Tracheophyta</taxon>
        <taxon>Spermatophyta</taxon>
        <taxon>Magnoliopsida</taxon>
        <taxon>Magnoliidae</taxon>
        <taxon>Laurales</taxon>
        <taxon>Lauraceae</taxon>
        <taxon>Persea</taxon>
    </lineage>
</organism>
<evidence type="ECO:0000313" key="2">
    <source>
        <dbReference type="Proteomes" id="UP001234297"/>
    </source>
</evidence>
<sequence length="439" mass="51105">MSQKKSHESINDNIEEGSLPLFFNMMGYKDFNQWTKRSILKVPPYITRPNSDAYKPRVVSFGPYHHGQDHLKRMEAYKMESLNRFANRTNSDPKQYLDKFRELMPQLMAYYTFLNEEWRGDEERFLKLMVVDGCFLLECFRSEIPSLNDPLKNIFRGTMGSNIKRDMLLIENQVPIQVLHILLKIYLGEVIQPVHQELNKLILDFFHCGDVAVDDSCLHVLDVYAESMIRQTNPTWLWSITSPGPIFPSAIVLSDTRVKFKKSETIGLMDIHFDEERRLLWLPSITVDEGTETLFLNLMARERFDVMKRHEVSSYVAFMGLLIRSAQDVKLLRSGEIIIAKLKSDEAVAKLFDELAKNPVNEPDDSLAMVRFELEIWHNTHIAKCNERLANWGSNFMETYCKNPWTAFGFLVGTIISVATVMQTAYAIIQFYQNDPFRR</sequence>